<evidence type="ECO:0000256" key="1">
    <source>
        <dbReference type="ARBA" id="ARBA00009136"/>
    </source>
</evidence>
<evidence type="ECO:0000313" key="5">
    <source>
        <dbReference type="EMBL" id="QEH96245.1"/>
    </source>
</evidence>
<keyword evidence="3" id="KW-0064">Aspartyl protease</keyword>
<evidence type="ECO:0000256" key="4">
    <source>
        <dbReference type="ARBA" id="ARBA00022801"/>
    </source>
</evidence>
<name>A0AAP9JHT0_GLUTH</name>
<dbReference type="InterPro" id="IPR034122">
    <property type="entry name" value="Retropepsin-like_bacterial"/>
</dbReference>
<gene>
    <name evidence="5" type="ORF">FXF46_08115</name>
</gene>
<keyword evidence="2" id="KW-0645">Protease</keyword>
<dbReference type="Proteomes" id="UP000323560">
    <property type="component" value="Chromosome"/>
</dbReference>
<dbReference type="PANTHER" id="PTHR12917">
    <property type="entry name" value="ASPARTYL PROTEASE DDI-RELATED"/>
    <property type="match status" value="1"/>
</dbReference>
<dbReference type="Pfam" id="PF13975">
    <property type="entry name" value="gag-asp_proteas"/>
    <property type="match status" value="1"/>
</dbReference>
<organism evidence="5 6">
    <name type="scientific">Gluconobacter thailandicus</name>
    <dbReference type="NCBI Taxonomy" id="257438"/>
    <lineage>
        <taxon>Bacteria</taxon>
        <taxon>Pseudomonadati</taxon>
        <taxon>Pseudomonadota</taxon>
        <taxon>Alphaproteobacteria</taxon>
        <taxon>Acetobacterales</taxon>
        <taxon>Acetobacteraceae</taxon>
        <taxon>Gluconobacter</taxon>
    </lineage>
</organism>
<dbReference type="AlphaFoldDB" id="A0AAP9JHT0"/>
<dbReference type="PANTHER" id="PTHR12917:SF1">
    <property type="entry name" value="AT13091P"/>
    <property type="match status" value="1"/>
</dbReference>
<dbReference type="GO" id="GO:0004190">
    <property type="term" value="F:aspartic-type endopeptidase activity"/>
    <property type="evidence" value="ECO:0007669"/>
    <property type="project" value="UniProtKB-KW"/>
</dbReference>
<dbReference type="SUPFAM" id="SSF50630">
    <property type="entry name" value="Acid proteases"/>
    <property type="match status" value="2"/>
</dbReference>
<dbReference type="Pfam" id="PF13650">
    <property type="entry name" value="Asp_protease_2"/>
    <property type="match status" value="1"/>
</dbReference>
<evidence type="ECO:0000313" key="6">
    <source>
        <dbReference type="Proteomes" id="UP000323560"/>
    </source>
</evidence>
<dbReference type="KEGG" id="gti:FXF46_08115"/>
<accession>A0AAP9JHT0</accession>
<dbReference type="PROSITE" id="PS51257">
    <property type="entry name" value="PROKAR_LIPOPROTEIN"/>
    <property type="match status" value="1"/>
</dbReference>
<dbReference type="InterPro" id="IPR021109">
    <property type="entry name" value="Peptidase_aspartic_dom_sf"/>
</dbReference>
<evidence type="ECO:0008006" key="7">
    <source>
        <dbReference type="Google" id="ProtNLM"/>
    </source>
</evidence>
<proteinExistence type="inferred from homology"/>
<dbReference type="Gene3D" id="2.40.70.10">
    <property type="entry name" value="Acid Proteases"/>
    <property type="match status" value="2"/>
</dbReference>
<dbReference type="CDD" id="cd05483">
    <property type="entry name" value="retropepsin_like_bacteria"/>
    <property type="match status" value="2"/>
</dbReference>
<dbReference type="GO" id="GO:0006508">
    <property type="term" value="P:proteolysis"/>
    <property type="evidence" value="ECO:0007669"/>
    <property type="project" value="UniProtKB-KW"/>
</dbReference>
<reference evidence="5 6" key="1">
    <citation type="submission" date="2019-08" db="EMBL/GenBank/DDBJ databases">
        <title>Gluconobacter frateurii HD924 genome.</title>
        <authorList>
            <person name="Liu Y."/>
            <person name="Zhang P."/>
        </authorList>
    </citation>
    <scope>NUCLEOTIDE SEQUENCE [LARGE SCALE GENOMIC DNA]</scope>
    <source>
        <strain evidence="5 6">HD924</strain>
    </source>
</reference>
<evidence type="ECO:0000256" key="2">
    <source>
        <dbReference type="ARBA" id="ARBA00022670"/>
    </source>
</evidence>
<keyword evidence="4" id="KW-0378">Hydrolase</keyword>
<dbReference type="EMBL" id="CP043043">
    <property type="protein sequence ID" value="QEH96245.1"/>
    <property type="molecule type" value="Genomic_DNA"/>
</dbReference>
<sequence>MGMRKWMQGAIIGTLVSGLAACSPTGPLQCKVYTSGVMPIINRSGSPIVRAGINGHPVALIVDTGSMTSLIGTSHINPLGLEVLGPFGTISGVGGAELAEVVKIDSLEMGPSKASNFSVVAAGKFERSINGLPVVGLFGADFLGNYDTIIDIPDHIVRLVRTEDCPSPTPGWGERIHTIHVNHGVSDNSKTILDVKINGHLADATLDTGATNTAMTMHTARRAGVTREMLQQDPVSVVWGITRDPVKAYHHLFSTLEVGDIVFHDIRLAVVDDLPDTDVLLGSDFMRHYRLWIGRGRKLYAQHDTDIPANDPDRQAAE</sequence>
<protein>
    <recommendedName>
        <fullName evidence="7">Peptidase A2 domain-containing protein</fullName>
    </recommendedName>
</protein>
<evidence type="ECO:0000256" key="3">
    <source>
        <dbReference type="ARBA" id="ARBA00022750"/>
    </source>
</evidence>
<comment type="similarity">
    <text evidence="1">Belongs to the DDI1 family.</text>
</comment>